<dbReference type="InterPro" id="IPR017144">
    <property type="entry name" value="Xaa-Arg_dipeptidase"/>
</dbReference>
<dbReference type="Gene3D" id="3.40.630.10">
    <property type="entry name" value="Zn peptidases"/>
    <property type="match status" value="1"/>
</dbReference>
<dbReference type="GO" id="GO:0071713">
    <property type="term" value="F:para-aminobenzoyl-glutamate hydrolase activity"/>
    <property type="evidence" value="ECO:0007669"/>
    <property type="project" value="TreeGrafter"/>
</dbReference>
<dbReference type="PANTHER" id="PTHR30575">
    <property type="entry name" value="PEPTIDASE M20"/>
    <property type="match status" value="1"/>
</dbReference>
<dbReference type="InterPro" id="IPR052030">
    <property type="entry name" value="Peptidase_M20/M20A_hydrolases"/>
</dbReference>
<accession>A0A6J7ULX4</accession>
<evidence type="ECO:0000313" key="3">
    <source>
        <dbReference type="EMBL" id="CAB5066970.1"/>
    </source>
</evidence>
<dbReference type="GO" id="GO:0046657">
    <property type="term" value="P:folic acid catabolic process"/>
    <property type="evidence" value="ECO:0007669"/>
    <property type="project" value="TreeGrafter"/>
</dbReference>
<name>A0A6J7ULX4_9ZZZZ</name>
<sequence length="405" mass="43175">MNMSEIAQLKNEITLRVDQLADQLLDISHDIHSHPEINYEEVRAHRLLTDALSSQFSDVQRGAYGLETAFVAQTSGTVSPGSRRVAILCEYDALPEIGHACGHNVIAAAGLGAALALQPFMASLPGELLVYGTPAEEGGGGKIAMARQGAFDHIDAAMMVHPADFDLTSIKAIAIQECCASFHGNAAHAAAAPHLGRNALDAAVQAYGSIGALRQHIKPSERIHGIFTHGGDKPNIVPHFAAQQWYVRSDSLDSLQPLKERVEACFHGAAMSTGCTVDVEWENHAYADMRDSESLLNLYLHNAELVGRSPQRPTSDSVVVGSTDMGNVSYLAPSIHPMIQVAPHGVPIHTPRFAEYARATEGDRAVIDGAKILALTALDALLDDVAAVQTASEFARIGPRPAGLI</sequence>
<dbReference type="EMBL" id="CAFBQU010000043">
    <property type="protein sequence ID" value="CAB5066970.1"/>
    <property type="molecule type" value="Genomic_DNA"/>
</dbReference>
<dbReference type="CDD" id="cd05672">
    <property type="entry name" value="M20_ACY1L2-like"/>
    <property type="match status" value="1"/>
</dbReference>
<evidence type="ECO:0000313" key="2">
    <source>
        <dbReference type="EMBL" id="CAB5009020.1"/>
    </source>
</evidence>
<reference evidence="3" key="1">
    <citation type="submission" date="2020-05" db="EMBL/GenBank/DDBJ databases">
        <authorList>
            <person name="Chiriac C."/>
            <person name="Salcher M."/>
            <person name="Ghai R."/>
            <person name="Kavagutti S V."/>
        </authorList>
    </citation>
    <scope>NUCLEOTIDE SEQUENCE</scope>
</reference>
<dbReference type="FunFam" id="3.30.70.360:FF:000004">
    <property type="entry name" value="Peptidase M20 domain-containing protein 2"/>
    <property type="match status" value="1"/>
</dbReference>
<dbReference type="InterPro" id="IPR002933">
    <property type="entry name" value="Peptidase_M20"/>
</dbReference>
<dbReference type="InterPro" id="IPR036264">
    <property type="entry name" value="Bact_exopeptidase_dim_dom"/>
</dbReference>
<dbReference type="NCBIfam" id="TIGR01891">
    <property type="entry name" value="amidohydrolases"/>
    <property type="match status" value="1"/>
</dbReference>
<dbReference type="SUPFAM" id="SSF55031">
    <property type="entry name" value="Bacterial exopeptidase dimerisation domain"/>
    <property type="match status" value="1"/>
</dbReference>
<organism evidence="3">
    <name type="scientific">freshwater metagenome</name>
    <dbReference type="NCBI Taxonomy" id="449393"/>
    <lineage>
        <taxon>unclassified sequences</taxon>
        <taxon>metagenomes</taxon>
        <taxon>ecological metagenomes</taxon>
    </lineage>
</organism>
<protein>
    <submittedName>
        <fullName evidence="3">Unannotated protein</fullName>
    </submittedName>
</protein>
<dbReference type="GO" id="GO:0016805">
    <property type="term" value="F:dipeptidase activity"/>
    <property type="evidence" value="ECO:0007669"/>
    <property type="project" value="InterPro"/>
</dbReference>
<dbReference type="GO" id="GO:0005737">
    <property type="term" value="C:cytoplasm"/>
    <property type="evidence" value="ECO:0007669"/>
    <property type="project" value="TreeGrafter"/>
</dbReference>
<dbReference type="PANTHER" id="PTHR30575:SF0">
    <property type="entry name" value="XAA-ARG DIPEPTIDASE"/>
    <property type="match status" value="1"/>
</dbReference>
<dbReference type="Pfam" id="PF01546">
    <property type="entry name" value="Peptidase_M20"/>
    <property type="match status" value="1"/>
</dbReference>
<feature type="domain" description="Peptidase M20 dimerisation" evidence="1">
    <location>
        <begin position="182"/>
        <end position="266"/>
    </location>
</feature>
<gene>
    <name evidence="2" type="ORF">UFOPK4098_00174</name>
    <name evidence="3" type="ORF">UFOPK4347_01345</name>
</gene>
<dbReference type="Pfam" id="PF07687">
    <property type="entry name" value="M20_dimer"/>
    <property type="match status" value="1"/>
</dbReference>
<evidence type="ECO:0000259" key="1">
    <source>
        <dbReference type="Pfam" id="PF07687"/>
    </source>
</evidence>
<proteinExistence type="predicted"/>
<dbReference type="AlphaFoldDB" id="A0A6J7ULX4"/>
<dbReference type="EMBL" id="CAFBPN010000003">
    <property type="protein sequence ID" value="CAB5009020.1"/>
    <property type="molecule type" value="Genomic_DNA"/>
</dbReference>
<dbReference type="InterPro" id="IPR017439">
    <property type="entry name" value="Amidohydrolase"/>
</dbReference>
<dbReference type="PIRSF" id="PIRSF037226">
    <property type="entry name" value="Amidohydrolase_ACY1L2_prd"/>
    <property type="match status" value="1"/>
</dbReference>
<dbReference type="SUPFAM" id="SSF53187">
    <property type="entry name" value="Zn-dependent exopeptidases"/>
    <property type="match status" value="1"/>
</dbReference>
<dbReference type="Gene3D" id="3.30.70.360">
    <property type="match status" value="1"/>
</dbReference>
<dbReference type="InterPro" id="IPR011650">
    <property type="entry name" value="Peptidase_M20_dimer"/>
</dbReference>